<dbReference type="AlphaFoldDB" id="A0AAV9I650"/>
<dbReference type="InterPro" id="IPR027485">
    <property type="entry name" value="AMMECR1_N"/>
</dbReference>
<dbReference type="Pfam" id="PF01871">
    <property type="entry name" value="AMMECR1"/>
    <property type="match status" value="1"/>
</dbReference>
<dbReference type="SUPFAM" id="SSF143447">
    <property type="entry name" value="AMMECR1-like"/>
    <property type="match status" value="1"/>
</dbReference>
<dbReference type="Proteomes" id="UP001300502">
    <property type="component" value="Unassembled WGS sequence"/>
</dbReference>
<dbReference type="EMBL" id="JANCYU010000006">
    <property type="protein sequence ID" value="KAK4522604.1"/>
    <property type="molecule type" value="Genomic_DNA"/>
</dbReference>
<protein>
    <recommendedName>
        <fullName evidence="1">AMMECR1 domain-containing protein</fullName>
    </recommendedName>
</protein>
<evidence type="ECO:0000313" key="2">
    <source>
        <dbReference type="EMBL" id="KAK4522604.1"/>
    </source>
</evidence>
<proteinExistence type="predicted"/>
<keyword evidence="3" id="KW-1185">Reference proteome</keyword>
<dbReference type="InterPro" id="IPR002733">
    <property type="entry name" value="AMMECR1_domain"/>
</dbReference>
<evidence type="ECO:0000313" key="3">
    <source>
        <dbReference type="Proteomes" id="UP001300502"/>
    </source>
</evidence>
<sequence>MGGENRHASDLNEDTCHYRTESRVPENVIVRKDTNVSFLDLCLFAFDLLISRLRHFSEPSCPASIPDTDDYALFVTWNKKGREGERAQLRGCIGTLSPLNLRKGIHTYTLASAFRDKRFRPISIEELENLSVSVSILYDFTTTRDVYDWQVGVHGIIIDFCDKGETYSATYLPEVCVEQGWTKEECISSLIRKSGYRNVITENLLKSIRLTRYSSKKYSLSYSEYLRHRNKVFLDSRL</sequence>
<dbReference type="PROSITE" id="PS51112">
    <property type="entry name" value="AMMECR1"/>
    <property type="match status" value="1"/>
</dbReference>
<comment type="caution">
    <text evidence="2">The sequence shown here is derived from an EMBL/GenBank/DDBJ whole genome shotgun (WGS) entry which is preliminary data.</text>
</comment>
<feature type="domain" description="AMMECR1" evidence="1">
    <location>
        <begin position="30"/>
        <end position="229"/>
    </location>
</feature>
<reference evidence="2 3" key="1">
    <citation type="submission" date="2022-07" db="EMBL/GenBank/DDBJ databases">
        <title>Genome-wide signatures of adaptation to extreme environments.</title>
        <authorList>
            <person name="Cho C.H."/>
            <person name="Yoon H.S."/>
        </authorList>
    </citation>
    <scope>NUCLEOTIDE SEQUENCE [LARGE SCALE GENOMIC DNA]</scope>
    <source>
        <strain evidence="2 3">108.79 E11</strain>
    </source>
</reference>
<dbReference type="NCBIfam" id="TIGR00296">
    <property type="entry name" value="TIGR00296 family protein"/>
    <property type="match status" value="1"/>
</dbReference>
<gene>
    <name evidence="2" type="ORF">GAYE_PCTG10G0494</name>
</gene>
<accession>A0AAV9I650</accession>
<name>A0AAV9I650_9RHOD</name>
<dbReference type="PANTHER" id="PTHR13016:SF0">
    <property type="entry name" value="AMME SYNDROME CANDIDATE GENE 1 PROTEIN"/>
    <property type="match status" value="1"/>
</dbReference>
<evidence type="ECO:0000259" key="1">
    <source>
        <dbReference type="PROSITE" id="PS51112"/>
    </source>
</evidence>
<dbReference type="InterPro" id="IPR036071">
    <property type="entry name" value="AMMECR1_dom_sf"/>
</dbReference>
<dbReference type="InterPro" id="IPR023473">
    <property type="entry name" value="AMMECR1"/>
</dbReference>
<dbReference type="PANTHER" id="PTHR13016">
    <property type="entry name" value="AMMECR1 HOMOLOG"/>
    <property type="match status" value="1"/>
</dbReference>
<dbReference type="Gene3D" id="3.30.700.20">
    <property type="entry name" value="Hypothetical protein ph0010, domain 1"/>
    <property type="match status" value="1"/>
</dbReference>
<organism evidence="2 3">
    <name type="scientific">Galdieria yellowstonensis</name>
    <dbReference type="NCBI Taxonomy" id="3028027"/>
    <lineage>
        <taxon>Eukaryota</taxon>
        <taxon>Rhodophyta</taxon>
        <taxon>Bangiophyceae</taxon>
        <taxon>Galdieriales</taxon>
        <taxon>Galdieriaceae</taxon>
        <taxon>Galdieria</taxon>
    </lineage>
</organism>